<protein>
    <submittedName>
        <fullName evidence="1">Uncharacterized protein</fullName>
    </submittedName>
</protein>
<organism evidence="1 2">
    <name type="scientific">Dallia pectoralis</name>
    <name type="common">Alaska blackfish</name>
    <dbReference type="NCBI Taxonomy" id="75939"/>
    <lineage>
        <taxon>Eukaryota</taxon>
        <taxon>Metazoa</taxon>
        <taxon>Chordata</taxon>
        <taxon>Craniata</taxon>
        <taxon>Vertebrata</taxon>
        <taxon>Euteleostomi</taxon>
        <taxon>Actinopterygii</taxon>
        <taxon>Neopterygii</taxon>
        <taxon>Teleostei</taxon>
        <taxon>Protacanthopterygii</taxon>
        <taxon>Esociformes</taxon>
        <taxon>Umbridae</taxon>
        <taxon>Dallia</taxon>
    </lineage>
</organism>
<proteinExistence type="predicted"/>
<comment type="caution">
    <text evidence="1">The sequence shown here is derived from an EMBL/GenBank/DDBJ whole genome shotgun (WGS) entry which is preliminary data.</text>
</comment>
<name>A0ACC2GHA7_DALPE</name>
<reference evidence="1" key="1">
    <citation type="submission" date="2021-05" db="EMBL/GenBank/DDBJ databases">
        <authorList>
            <person name="Pan Q."/>
            <person name="Jouanno E."/>
            <person name="Zahm M."/>
            <person name="Klopp C."/>
            <person name="Cabau C."/>
            <person name="Louis A."/>
            <person name="Berthelot C."/>
            <person name="Parey E."/>
            <person name="Roest Crollius H."/>
            <person name="Montfort J."/>
            <person name="Robinson-Rechavi M."/>
            <person name="Bouchez O."/>
            <person name="Lampietro C."/>
            <person name="Lopez Roques C."/>
            <person name="Donnadieu C."/>
            <person name="Postlethwait J."/>
            <person name="Bobe J."/>
            <person name="Dillon D."/>
            <person name="Chandos A."/>
            <person name="von Hippel F."/>
            <person name="Guiguen Y."/>
        </authorList>
    </citation>
    <scope>NUCLEOTIDE SEQUENCE</scope>
    <source>
        <strain evidence="1">YG-Jan2019</strain>
    </source>
</reference>
<gene>
    <name evidence="1" type="ORF">DPEC_G00164690</name>
</gene>
<sequence>MPLATASLCQVPHLPTHCLDQRSCPFLSHACWGGRGGTLVSGRRSTSVVEYKRRAEIVGGLTVSSICMETTHPARDRLPSSFSYVQEFGV</sequence>
<evidence type="ECO:0000313" key="1">
    <source>
        <dbReference type="EMBL" id="KAJ8002987.1"/>
    </source>
</evidence>
<accession>A0ACC2GHA7</accession>
<dbReference type="EMBL" id="CM055740">
    <property type="protein sequence ID" value="KAJ8002987.1"/>
    <property type="molecule type" value="Genomic_DNA"/>
</dbReference>
<dbReference type="Proteomes" id="UP001157502">
    <property type="component" value="Chromosome 13"/>
</dbReference>
<keyword evidence="2" id="KW-1185">Reference proteome</keyword>
<evidence type="ECO:0000313" key="2">
    <source>
        <dbReference type="Proteomes" id="UP001157502"/>
    </source>
</evidence>